<evidence type="ECO:0000313" key="4">
    <source>
        <dbReference type="Proteomes" id="UP000615446"/>
    </source>
</evidence>
<dbReference type="InterPro" id="IPR000210">
    <property type="entry name" value="BTB/POZ_dom"/>
</dbReference>
<reference evidence="3" key="1">
    <citation type="submission" date="2019-10" db="EMBL/GenBank/DDBJ databases">
        <title>Conservation and host-specific expression of non-tandemly repeated heterogenous ribosome RNA gene in arbuscular mycorrhizal fungi.</title>
        <authorList>
            <person name="Maeda T."/>
            <person name="Kobayashi Y."/>
            <person name="Nakagawa T."/>
            <person name="Ezawa T."/>
            <person name="Yamaguchi K."/>
            <person name="Bino T."/>
            <person name="Nishimoto Y."/>
            <person name="Shigenobu S."/>
            <person name="Kawaguchi M."/>
        </authorList>
    </citation>
    <scope>NUCLEOTIDE SEQUENCE</scope>
    <source>
        <strain evidence="3">HR1</strain>
    </source>
</reference>
<name>A0A8H3KY27_9GLOM</name>
<dbReference type="CDD" id="cd18186">
    <property type="entry name" value="BTB_POZ_ZBTB_KLHL-like"/>
    <property type="match status" value="1"/>
</dbReference>
<dbReference type="PROSITE" id="PS51886">
    <property type="entry name" value="TLDC"/>
    <property type="match status" value="1"/>
</dbReference>
<dbReference type="EMBL" id="BLAL01000020">
    <property type="protein sequence ID" value="GES76345.1"/>
    <property type="molecule type" value="Genomic_DNA"/>
</dbReference>
<dbReference type="Proteomes" id="UP000615446">
    <property type="component" value="Unassembled WGS sequence"/>
</dbReference>
<accession>A0A8H3KY27</accession>
<dbReference type="SUPFAM" id="SSF54695">
    <property type="entry name" value="POZ domain"/>
    <property type="match status" value="1"/>
</dbReference>
<feature type="domain" description="TLDc" evidence="2">
    <location>
        <begin position="254"/>
        <end position="417"/>
    </location>
</feature>
<dbReference type="InterPro" id="IPR011333">
    <property type="entry name" value="SKP1/BTB/POZ_sf"/>
</dbReference>
<dbReference type="Gene3D" id="3.30.710.10">
    <property type="entry name" value="Potassium Channel Kv1.1, Chain A"/>
    <property type="match status" value="1"/>
</dbReference>
<dbReference type="InterPro" id="IPR006571">
    <property type="entry name" value="TLDc_dom"/>
</dbReference>
<dbReference type="InterPro" id="IPR011705">
    <property type="entry name" value="BACK"/>
</dbReference>
<gene>
    <name evidence="3" type="ORF">RCL2_000375200</name>
</gene>
<dbReference type="PANTHER" id="PTHR45774">
    <property type="entry name" value="BTB/POZ DOMAIN-CONTAINING"/>
    <property type="match status" value="1"/>
</dbReference>
<protein>
    <submittedName>
        <fullName evidence="3">Carbohydrate-binding module family 13 protein</fullName>
    </submittedName>
</protein>
<evidence type="ECO:0000259" key="2">
    <source>
        <dbReference type="PROSITE" id="PS51886"/>
    </source>
</evidence>
<dbReference type="OrthoDB" id="1893551at2759"/>
<dbReference type="Pfam" id="PF07707">
    <property type="entry name" value="BACK"/>
    <property type="match status" value="1"/>
</dbReference>
<proteinExistence type="predicted"/>
<dbReference type="Gene3D" id="1.25.40.420">
    <property type="match status" value="1"/>
</dbReference>
<dbReference type="PANTHER" id="PTHR45774:SF3">
    <property type="entry name" value="BTB (POZ) DOMAIN-CONTAINING 2B-RELATED"/>
    <property type="match status" value="1"/>
</dbReference>
<dbReference type="AlphaFoldDB" id="A0A8H3KY27"/>
<dbReference type="Pfam" id="PF07534">
    <property type="entry name" value="TLD"/>
    <property type="match status" value="1"/>
</dbReference>
<organism evidence="3 4">
    <name type="scientific">Rhizophagus clarus</name>
    <dbReference type="NCBI Taxonomy" id="94130"/>
    <lineage>
        <taxon>Eukaryota</taxon>
        <taxon>Fungi</taxon>
        <taxon>Fungi incertae sedis</taxon>
        <taxon>Mucoromycota</taxon>
        <taxon>Glomeromycotina</taxon>
        <taxon>Glomeromycetes</taxon>
        <taxon>Glomerales</taxon>
        <taxon>Glomeraceae</taxon>
        <taxon>Rhizophagus</taxon>
    </lineage>
</organism>
<evidence type="ECO:0000259" key="1">
    <source>
        <dbReference type="PROSITE" id="PS50097"/>
    </source>
</evidence>
<sequence length="417" mass="48835">MDENKFLPKILSTNNKNDGTLSLIKLPNISPKIFQIILRYIYGGKLSLKEYDDLDIIKILVAASELNLKELTMYLQSFLVEHKTSWMEQNFNFVYQTSFKNDSFLELQSYCTDLITKKPNKIFESTNFTSISEKILVTIIQNDNLQMNEFQVWEHVLKWGHAQNSELPSEITNFTKNDLNTLKSSIQKVIPFIKFHKFTSKEFKDKVLPYKKILPKELYKELLNTYLNLSDPNSKPSKPPHMIKETKLRTVDSKIITHRHVESISKWIDRLEITDDLTTQYEFKLLFRGSRDGFTRDKFHQICDDKSPTVTIIKVEDSNEILGGYNPVEWKSDDSYGITKDSFIFSFDNEDYILSRVMDENRAIYNSPNCGPKFGKNDLVIWSTINGNCCKKFYYEKPIKKITNEFPIEECEVFQIV</sequence>
<comment type="caution">
    <text evidence="3">The sequence shown here is derived from an EMBL/GenBank/DDBJ whole genome shotgun (WGS) entry which is preliminary data.</text>
</comment>
<dbReference type="PROSITE" id="PS50097">
    <property type="entry name" value="BTB"/>
    <property type="match status" value="1"/>
</dbReference>
<evidence type="ECO:0000313" key="3">
    <source>
        <dbReference type="EMBL" id="GES76345.1"/>
    </source>
</evidence>
<dbReference type="Pfam" id="PF00651">
    <property type="entry name" value="BTB"/>
    <property type="match status" value="1"/>
</dbReference>
<feature type="domain" description="BTB" evidence="1">
    <location>
        <begin position="1"/>
        <end position="50"/>
    </location>
</feature>